<dbReference type="Pfam" id="PF14868">
    <property type="entry name" value="DUF4487"/>
    <property type="match status" value="1"/>
</dbReference>
<evidence type="ECO:0000313" key="2">
    <source>
        <dbReference type="RefSeq" id="XP_052755912.1"/>
    </source>
</evidence>
<evidence type="ECO:0000313" key="1">
    <source>
        <dbReference type="Proteomes" id="UP001652740"/>
    </source>
</evidence>
<gene>
    <name evidence="2" type="primary">LOC113521821</name>
</gene>
<protein>
    <submittedName>
        <fullName evidence="2">Uncharacterized protein C1orf112-like isoform X1</fullName>
    </submittedName>
</protein>
<sequence>MNESQNFVVLSSSAESINNHSLVMDFVTYESLITTTKAALTANIERGRNNSIFLNNFTSLLEDCGACISQSLCMAVDLLLDPNITLNKLIDCLDDAVCIIQMLSNFLKKVVESVSISCCSMKILPTTTGHILMNVFTHCKESESIYGSYLSKVEKQLKDLFRTCHELQLTYLMLLEKHFVFDLTETDEQEILIEALQINLKIGDIVQSLDVKTMAEQWKGFTMICEKYSNYLMDKNIYNDCTKILCSMITNNISNALELQMQQDEKVIVRSLKVTSFIIKILLKVTHIFKYATARNIDHIVELMIYIYLHTESYLELVGTKSLQFMHLIRSNVLNPADSLLKELISHETFMSYMFNYNVNVIKEDDKLIGYIILLITIINITLQNPQKYTFSKRKLLMCVFDVVSHCHVWFNIGLKFKRTSNSDNSQYTCGLYEYLLTHATAIMVTLSSEEINIVKEYMYEILLSTDCYRALFISNLWILLSRMHDLELNELVVLCGVYQKLETNALFPNSPQQVHLSYTMSQLFKTMSNDDKLKLYKQFSPILDERNISLWIALRIENLPVDLQCRAQEEVIEKCKLLLDLLFNGRMRVQAEVFFLAKVMKLAATCSVITDVSMKNSIFKAWAKGCPNYNVNLLKDLDKSKIWYLKYIEALTLLTICAKDIVLDSNQDLIKVLHVISCIIQNGYAEIKLLLIELLCILTNHTEQDEHTYNVDCTIIETFKCLFQDSNVVVRNKLFRTLSHYAQHSNLEEIVSLAIRENHSLMEIWRQFVEHGTLKKYDYNDLKQQLMATKDFKHTHICLHNNVKSTQAVCKTSSSGNFEFADVDTFFNESDTEPVCKKAKLNTSELEDIICRLEMDTTLLCKLKENITEFEQTERIKNICDKLKKFTGLK</sequence>
<dbReference type="Proteomes" id="UP001652740">
    <property type="component" value="Unplaced"/>
</dbReference>
<dbReference type="InterPro" id="IPR027902">
    <property type="entry name" value="DUF4487"/>
</dbReference>
<name>A0ABM3MX43_GALME</name>
<dbReference type="PANTHER" id="PTHR16071">
    <property type="entry name" value="CHROMOSOME 1 OPEN READING FRAME 112"/>
    <property type="match status" value="1"/>
</dbReference>
<dbReference type="PANTHER" id="PTHR16071:SF2">
    <property type="entry name" value="FIGNL1-INTERACTING REGULATOR OF RECOMBINATION AND MITOSIS"/>
    <property type="match status" value="1"/>
</dbReference>
<proteinExistence type="predicted"/>
<dbReference type="GeneID" id="113521821"/>
<reference evidence="2" key="1">
    <citation type="submission" date="2025-08" db="UniProtKB">
        <authorList>
            <consortium name="RefSeq"/>
        </authorList>
    </citation>
    <scope>IDENTIFICATION</scope>
    <source>
        <tissue evidence="2">Whole larvae</tissue>
    </source>
</reference>
<keyword evidence="1" id="KW-1185">Reference proteome</keyword>
<accession>A0ABM3MX43</accession>
<dbReference type="RefSeq" id="XP_052755912.1">
    <property type="nucleotide sequence ID" value="XM_052899952.1"/>
</dbReference>
<organism evidence="1 2">
    <name type="scientific">Galleria mellonella</name>
    <name type="common">Greater wax moth</name>
    <dbReference type="NCBI Taxonomy" id="7137"/>
    <lineage>
        <taxon>Eukaryota</taxon>
        <taxon>Metazoa</taxon>
        <taxon>Ecdysozoa</taxon>
        <taxon>Arthropoda</taxon>
        <taxon>Hexapoda</taxon>
        <taxon>Insecta</taxon>
        <taxon>Pterygota</taxon>
        <taxon>Neoptera</taxon>
        <taxon>Endopterygota</taxon>
        <taxon>Lepidoptera</taxon>
        <taxon>Glossata</taxon>
        <taxon>Ditrysia</taxon>
        <taxon>Pyraloidea</taxon>
        <taxon>Pyralidae</taxon>
        <taxon>Galleriinae</taxon>
        <taxon>Galleria</taxon>
    </lineage>
</organism>